<protein>
    <recommendedName>
        <fullName evidence="4">RNase H type-1 domain-containing protein</fullName>
    </recommendedName>
</protein>
<comment type="caution">
    <text evidence="2">The sequence shown here is derived from an EMBL/GenBank/DDBJ whole genome shotgun (WGS) entry which is preliminary data.</text>
</comment>
<evidence type="ECO:0000256" key="1">
    <source>
        <dbReference type="SAM" id="MobiDB-lite"/>
    </source>
</evidence>
<dbReference type="Proteomes" id="UP001595075">
    <property type="component" value="Unassembled WGS sequence"/>
</dbReference>
<dbReference type="EMBL" id="JAZHXI010000006">
    <property type="protein sequence ID" value="KAL2070364.1"/>
    <property type="molecule type" value="Genomic_DNA"/>
</dbReference>
<evidence type="ECO:0008006" key="4">
    <source>
        <dbReference type="Google" id="ProtNLM"/>
    </source>
</evidence>
<feature type="region of interest" description="Disordered" evidence="1">
    <location>
        <begin position="1"/>
        <end position="32"/>
    </location>
</feature>
<dbReference type="InterPro" id="IPR036397">
    <property type="entry name" value="RNaseH_sf"/>
</dbReference>
<feature type="compositionally biased region" description="Polar residues" evidence="1">
    <location>
        <begin position="1"/>
        <end position="27"/>
    </location>
</feature>
<accession>A0ABR4CKS6</accession>
<organism evidence="2 3">
    <name type="scientific">Oculimacula yallundae</name>
    <dbReference type="NCBI Taxonomy" id="86028"/>
    <lineage>
        <taxon>Eukaryota</taxon>
        <taxon>Fungi</taxon>
        <taxon>Dikarya</taxon>
        <taxon>Ascomycota</taxon>
        <taxon>Pezizomycotina</taxon>
        <taxon>Leotiomycetes</taxon>
        <taxon>Helotiales</taxon>
        <taxon>Ploettnerulaceae</taxon>
        <taxon>Oculimacula</taxon>
    </lineage>
</organism>
<evidence type="ECO:0000313" key="2">
    <source>
        <dbReference type="EMBL" id="KAL2070364.1"/>
    </source>
</evidence>
<name>A0ABR4CKS6_9HELO</name>
<keyword evidence="3" id="KW-1185">Reference proteome</keyword>
<reference evidence="2 3" key="1">
    <citation type="journal article" date="2024" name="Commun. Biol.">
        <title>Comparative genomic analysis of thermophilic fungi reveals convergent evolutionary adaptations and gene losses.</title>
        <authorList>
            <person name="Steindorff A.S."/>
            <person name="Aguilar-Pontes M.V."/>
            <person name="Robinson A.J."/>
            <person name="Andreopoulos B."/>
            <person name="LaButti K."/>
            <person name="Kuo A."/>
            <person name="Mondo S."/>
            <person name="Riley R."/>
            <person name="Otillar R."/>
            <person name="Haridas S."/>
            <person name="Lipzen A."/>
            <person name="Grimwood J."/>
            <person name="Schmutz J."/>
            <person name="Clum A."/>
            <person name="Reid I.D."/>
            <person name="Moisan M.C."/>
            <person name="Butler G."/>
            <person name="Nguyen T.T.M."/>
            <person name="Dewar K."/>
            <person name="Conant G."/>
            <person name="Drula E."/>
            <person name="Henrissat B."/>
            <person name="Hansel C."/>
            <person name="Singer S."/>
            <person name="Hutchinson M.I."/>
            <person name="de Vries R.P."/>
            <person name="Natvig D.O."/>
            <person name="Powell A.J."/>
            <person name="Tsang A."/>
            <person name="Grigoriev I.V."/>
        </authorList>
    </citation>
    <scope>NUCLEOTIDE SEQUENCE [LARGE SCALE GENOMIC DNA]</scope>
    <source>
        <strain evidence="2 3">CBS 494.80</strain>
    </source>
</reference>
<dbReference type="SUPFAM" id="SSF53098">
    <property type="entry name" value="Ribonuclease H-like"/>
    <property type="match status" value="1"/>
</dbReference>
<proteinExistence type="predicted"/>
<dbReference type="Gene3D" id="3.30.420.10">
    <property type="entry name" value="Ribonuclease H-like superfamily/Ribonuclease H"/>
    <property type="match status" value="1"/>
</dbReference>
<evidence type="ECO:0000313" key="3">
    <source>
        <dbReference type="Proteomes" id="UP001595075"/>
    </source>
</evidence>
<dbReference type="InterPro" id="IPR012337">
    <property type="entry name" value="RNaseH-like_sf"/>
</dbReference>
<sequence length="259" mass="28628">MSSTAQIQCPQDSTETSLKDNSTSSKATLKHASQPFPADIKIEDDFLTATRFARAEYSPGPDDPGSPKELKMVLWCNSKLGTKTSYGIGVTYMDNGDRWVDLEYKIQREVKDWVAEIAAISKALQIAAEEVSGAKRKPTTVVVYTGSRRALERLKKGVWGVVPGQKFLLRPGILAAEKIRDSGIAVELRWGPDTDFVQGSRRARHAARRGANYTPSPRQSDRILEVQSNTKQARARARTRSRPPAIVLPSVEITGFELV</sequence>
<gene>
    <name evidence="2" type="ORF">VTL71DRAFT_13390</name>
</gene>